<gene>
    <name evidence="1" type="ORF">GSU69_19735</name>
</gene>
<dbReference type="EMBL" id="CP047182">
    <property type="protein sequence ID" value="QHC65087.1"/>
    <property type="molecule type" value="Genomic_DNA"/>
</dbReference>
<dbReference type="Proteomes" id="UP000464597">
    <property type="component" value="Plasmid unnamed2"/>
</dbReference>
<keyword evidence="1" id="KW-0614">Plasmid</keyword>
<accession>A0ABX6H5X0</accession>
<geneLocation type="plasmid" evidence="1 2">
    <name>unnamed2</name>
</geneLocation>
<evidence type="ECO:0000313" key="2">
    <source>
        <dbReference type="Proteomes" id="UP000464597"/>
    </source>
</evidence>
<sequence length="89" mass="9033">MSNLGAYESFTTRAGSVGGVENLIEIIEKAAVAKSGPKLIAGGLAAGLVVAAGAHQLYRFGSAKVAERQAAAEAAKNELRDTGEVTDTD</sequence>
<organism evidence="1 2">
    <name type="scientific">Rathayibacter festucae</name>
    <dbReference type="NCBI Taxonomy" id="110937"/>
    <lineage>
        <taxon>Bacteria</taxon>
        <taxon>Bacillati</taxon>
        <taxon>Actinomycetota</taxon>
        <taxon>Actinomycetes</taxon>
        <taxon>Micrococcales</taxon>
        <taxon>Microbacteriaceae</taxon>
        <taxon>Rathayibacter</taxon>
    </lineage>
</organism>
<evidence type="ECO:0008006" key="3">
    <source>
        <dbReference type="Google" id="ProtNLM"/>
    </source>
</evidence>
<reference evidence="2" key="1">
    <citation type="submission" date="2019-12" db="EMBL/GenBank/DDBJ databases">
        <title>Complete and draft genome sequences of new strains and members of some known species of the genus Rathayibacter isolated from plants.</title>
        <authorList>
            <person name="Tarlachkov S.V."/>
            <person name="Starodumova I.P."/>
            <person name="Dorofeeva L.V."/>
            <person name="Prisyazhnaya N.V."/>
            <person name="Leyn S."/>
            <person name="Zlamal J."/>
            <person name="Elan M."/>
            <person name="Osterman A.L."/>
            <person name="Nadler S."/>
            <person name="Subbotin S.A."/>
            <person name="Evtushenko L.I."/>
        </authorList>
    </citation>
    <scope>NUCLEOTIDE SEQUENCE [LARGE SCALE GENOMIC DNA]</scope>
    <source>
        <strain evidence="2">VKM Ac-2802</strain>
        <plasmid evidence="2">unnamed2</plasmid>
    </source>
</reference>
<proteinExistence type="predicted"/>
<dbReference type="RefSeq" id="WP_159424247.1">
    <property type="nucleotide sequence ID" value="NZ_CP047182.1"/>
</dbReference>
<protein>
    <recommendedName>
        <fullName evidence="3">DUF1490 family protein</fullName>
    </recommendedName>
</protein>
<keyword evidence="2" id="KW-1185">Reference proteome</keyword>
<name>A0ABX6H5X0_9MICO</name>
<evidence type="ECO:0000313" key="1">
    <source>
        <dbReference type="EMBL" id="QHC65087.1"/>
    </source>
</evidence>